<gene>
    <name evidence="18" type="ORF">SP90_00405</name>
</gene>
<dbReference type="GO" id="GO:0042128">
    <property type="term" value="P:nitrate assimilation"/>
    <property type="evidence" value="ECO:0007669"/>
    <property type="project" value="UniProtKB-KW"/>
</dbReference>
<dbReference type="InterPro" id="IPR050123">
    <property type="entry name" value="Prok_molybdopt-oxidoreductase"/>
</dbReference>
<dbReference type="GO" id="GO:0051539">
    <property type="term" value="F:4 iron, 4 sulfur cluster binding"/>
    <property type="evidence" value="ECO:0007669"/>
    <property type="project" value="UniProtKB-KW"/>
</dbReference>
<dbReference type="Gene3D" id="3.40.50.740">
    <property type="match status" value="1"/>
</dbReference>
<dbReference type="PATRIC" id="fig|1560234.3.peg.88"/>
<protein>
    <recommendedName>
        <fullName evidence="15">nitrate reductase (cytochrome)</fullName>
        <ecNumber evidence="15">1.9.6.1</ecNumber>
    </recommendedName>
</protein>
<dbReference type="Proteomes" id="UP000091979">
    <property type="component" value="Unassembled WGS sequence"/>
</dbReference>
<evidence type="ECO:0000256" key="4">
    <source>
        <dbReference type="ARBA" id="ARBA00022505"/>
    </source>
</evidence>
<evidence type="ECO:0000256" key="15">
    <source>
        <dbReference type="ARBA" id="ARBA00067026"/>
    </source>
</evidence>
<keyword evidence="11" id="KW-0411">Iron-sulfur</keyword>
<evidence type="ECO:0000256" key="12">
    <source>
        <dbReference type="ARBA" id="ARBA00023063"/>
    </source>
</evidence>
<dbReference type="GO" id="GO:0016020">
    <property type="term" value="C:membrane"/>
    <property type="evidence" value="ECO:0007669"/>
    <property type="project" value="TreeGrafter"/>
</dbReference>
<dbReference type="SUPFAM" id="SSF53706">
    <property type="entry name" value="Formate dehydrogenase/DMSO reductase, domains 1-3"/>
    <property type="match status" value="1"/>
</dbReference>
<dbReference type="Pfam" id="PF01568">
    <property type="entry name" value="Molydop_binding"/>
    <property type="match status" value="1"/>
</dbReference>
<dbReference type="PROSITE" id="PS00490">
    <property type="entry name" value="MOLYBDOPTERIN_PROK_2"/>
    <property type="match status" value="1"/>
</dbReference>
<keyword evidence="5" id="KW-0479">Metal-binding</keyword>
<evidence type="ECO:0000256" key="8">
    <source>
        <dbReference type="ARBA" id="ARBA00022982"/>
    </source>
</evidence>
<dbReference type="GO" id="GO:0050140">
    <property type="term" value="F:nitrate reductase (cytochrome) activity"/>
    <property type="evidence" value="ECO:0007669"/>
    <property type="project" value="UniProtKB-EC"/>
</dbReference>
<evidence type="ECO:0000259" key="16">
    <source>
        <dbReference type="Pfam" id="PF00384"/>
    </source>
</evidence>
<dbReference type="SUPFAM" id="SSF50692">
    <property type="entry name" value="ADC-like"/>
    <property type="match status" value="1"/>
</dbReference>
<evidence type="ECO:0000313" key="19">
    <source>
        <dbReference type="Proteomes" id="UP000091979"/>
    </source>
</evidence>
<keyword evidence="3" id="KW-0004">4Fe-4S</keyword>
<name>A0A1B7XPW6_9BACT</name>
<evidence type="ECO:0000256" key="7">
    <source>
        <dbReference type="ARBA" id="ARBA00022764"/>
    </source>
</evidence>
<evidence type="ECO:0000256" key="5">
    <source>
        <dbReference type="ARBA" id="ARBA00022723"/>
    </source>
</evidence>
<dbReference type="EMBL" id="JXMS01000001">
    <property type="protein sequence ID" value="OBQ57545.1"/>
    <property type="molecule type" value="Genomic_DNA"/>
</dbReference>
<evidence type="ECO:0000256" key="13">
    <source>
        <dbReference type="ARBA" id="ARBA00052176"/>
    </source>
</evidence>
<evidence type="ECO:0000256" key="9">
    <source>
        <dbReference type="ARBA" id="ARBA00023002"/>
    </source>
</evidence>
<dbReference type="FunFam" id="2.40.40.20:FF:000005">
    <property type="entry name" value="Periplasmic nitrate reductase"/>
    <property type="match status" value="1"/>
</dbReference>
<evidence type="ECO:0000313" key="18">
    <source>
        <dbReference type="EMBL" id="OBQ57545.1"/>
    </source>
</evidence>
<evidence type="ECO:0000256" key="1">
    <source>
        <dbReference type="ARBA" id="ARBA00001942"/>
    </source>
</evidence>
<dbReference type="GO" id="GO:0003954">
    <property type="term" value="F:NADH dehydrogenase activity"/>
    <property type="evidence" value="ECO:0007669"/>
    <property type="project" value="TreeGrafter"/>
</dbReference>
<keyword evidence="8" id="KW-0249">Electron transport</keyword>
<dbReference type="GO" id="GO:0043546">
    <property type="term" value="F:molybdopterin cofactor binding"/>
    <property type="evidence" value="ECO:0007669"/>
    <property type="project" value="InterPro"/>
</dbReference>
<feature type="domain" description="Molybdopterin dinucleotide-binding" evidence="17">
    <location>
        <begin position="412"/>
        <end position="518"/>
    </location>
</feature>
<keyword evidence="7" id="KW-0574">Periplasm</keyword>
<organism evidence="18 19">
    <name type="scientific">Halodesulfovibrio spirochaetisodalis</name>
    <dbReference type="NCBI Taxonomy" id="1560234"/>
    <lineage>
        <taxon>Bacteria</taxon>
        <taxon>Pseudomonadati</taxon>
        <taxon>Thermodesulfobacteriota</taxon>
        <taxon>Desulfovibrionia</taxon>
        <taxon>Desulfovibrionales</taxon>
        <taxon>Desulfovibrionaceae</taxon>
        <taxon>Halodesulfovibrio</taxon>
    </lineage>
</organism>
<accession>A0A1B7XPW6</accession>
<evidence type="ECO:0000256" key="6">
    <source>
        <dbReference type="ARBA" id="ARBA00022729"/>
    </source>
</evidence>
<evidence type="ECO:0000256" key="11">
    <source>
        <dbReference type="ARBA" id="ARBA00023014"/>
    </source>
</evidence>
<keyword evidence="9" id="KW-0560">Oxidoreductase</keyword>
<dbReference type="InterPro" id="IPR006656">
    <property type="entry name" value="Mopterin_OxRdtase"/>
</dbReference>
<feature type="domain" description="Molybdopterin oxidoreductase" evidence="16">
    <location>
        <begin position="3"/>
        <end position="326"/>
    </location>
</feature>
<dbReference type="Gene3D" id="2.40.40.20">
    <property type="match status" value="1"/>
</dbReference>
<keyword evidence="6" id="KW-0732">Signal</keyword>
<comment type="catalytic activity">
    <reaction evidence="13">
        <text>2 Fe(II)-[cytochrome] + nitrate + 2 H(+) = 2 Fe(III)-[cytochrome] + nitrite + H2O</text>
        <dbReference type="Rhea" id="RHEA:12909"/>
        <dbReference type="Rhea" id="RHEA-COMP:11777"/>
        <dbReference type="Rhea" id="RHEA-COMP:11778"/>
        <dbReference type="ChEBI" id="CHEBI:15377"/>
        <dbReference type="ChEBI" id="CHEBI:15378"/>
        <dbReference type="ChEBI" id="CHEBI:16301"/>
        <dbReference type="ChEBI" id="CHEBI:17632"/>
        <dbReference type="ChEBI" id="CHEBI:29033"/>
        <dbReference type="ChEBI" id="CHEBI:29034"/>
        <dbReference type="EC" id="1.9.6.1"/>
    </reaction>
</comment>
<comment type="cofactor">
    <cofactor evidence="1">
        <name>Mo-bis(molybdopterin guanine dinucleotide)</name>
        <dbReference type="ChEBI" id="CHEBI:60539"/>
    </cofactor>
</comment>
<sequence>MDDLQHADTVLITGSNITENHPVMGAALKRAITQHGTKLIVSDPRNIDVVRFADVWLRSQPGTDVIWINTLAHIILRDGLHNQEYIDERTENFTAYSQSLAKFTPEYAEKKCGIPVAELEKAAHLYAKGRSAILYCMGITQHVSGTDNVKALANLAMLCGNIGIQGGGLNPLRGQNNVQGACDMGALPTTYPAYGKVIDESVRARFEAAWDVKLSESNGMTSRQMFDAVDAGTLNALYLIGENPVVSHADSAHAVHCLEKIPFLVVQDIFLTETAKLADVVLPAACFAEKNGTFTNTERRVQRVRKAVTAPQGARDDAQIVCDIAAKMGTELIQDNGENAAAVFDEMVSVTPSYGGLTYSRIDETGIQWPCPDTESKGTPILHAEKFVCGKGKFHEVDFVAPAEEADEEYPLILTTGRVLYQYHTGTMTRKSTGLYAKAPAAYLEISRNDAAAYNVNDGDRVKVSSRRGAIEVSVQLSEKAVDGTVFIPFHFAEAAANVLTNSAACPESGIAEVKVCAVTIEPVGD</sequence>
<comment type="cofactor">
    <cofactor evidence="2">
        <name>[4Fe-4S] cluster</name>
        <dbReference type="ChEBI" id="CHEBI:49883"/>
    </cofactor>
</comment>
<evidence type="ECO:0000256" key="2">
    <source>
        <dbReference type="ARBA" id="ARBA00001966"/>
    </source>
</evidence>
<dbReference type="Pfam" id="PF00384">
    <property type="entry name" value="Molybdopterin"/>
    <property type="match status" value="1"/>
</dbReference>
<dbReference type="Gene3D" id="3.40.228.10">
    <property type="entry name" value="Dimethylsulfoxide Reductase, domain 2"/>
    <property type="match status" value="1"/>
</dbReference>
<evidence type="ECO:0000256" key="3">
    <source>
        <dbReference type="ARBA" id="ARBA00022485"/>
    </source>
</evidence>
<keyword evidence="10" id="KW-0408">Iron</keyword>
<dbReference type="EC" id="1.9.6.1" evidence="15"/>
<reference evidence="18 19" key="1">
    <citation type="submission" date="2015-01" db="EMBL/GenBank/DDBJ databases">
        <title>Desulfovibrio sp. JC271 draft genome sequence.</title>
        <authorList>
            <person name="Shivani Y."/>
            <person name="Subhash Y."/>
            <person name="Sasikala C."/>
            <person name="Ramana C.V."/>
        </authorList>
    </citation>
    <scope>NUCLEOTIDE SEQUENCE [LARGE SCALE GENOMIC DNA]</scope>
    <source>
        <strain evidence="18 19">JC271</strain>
    </source>
</reference>
<keyword evidence="8" id="KW-0813">Transport</keyword>
<comment type="caution">
    <text evidence="18">The sequence shown here is derived from an EMBL/GenBank/DDBJ whole genome shotgun (WGS) entry which is preliminary data.</text>
</comment>
<dbReference type="PANTHER" id="PTHR43105">
    <property type="entry name" value="RESPIRATORY NITRATE REDUCTASE"/>
    <property type="match status" value="1"/>
</dbReference>
<comment type="function">
    <text evidence="14">Catalytic subunit of the periplasmic nitrate reductase complex NapAB. Receives electrons from NapB and catalyzes the reduction of nitrate to nitrite.</text>
</comment>
<dbReference type="GO" id="GO:0022904">
    <property type="term" value="P:respiratory electron transport chain"/>
    <property type="evidence" value="ECO:0007669"/>
    <property type="project" value="TreeGrafter"/>
</dbReference>
<evidence type="ECO:0000256" key="10">
    <source>
        <dbReference type="ARBA" id="ARBA00023004"/>
    </source>
</evidence>
<dbReference type="InterPro" id="IPR006657">
    <property type="entry name" value="MoPterin_dinucl-bd_dom"/>
</dbReference>
<keyword evidence="12" id="KW-0534">Nitrate assimilation</keyword>
<keyword evidence="4" id="KW-0500">Molybdenum</keyword>
<proteinExistence type="predicted"/>
<dbReference type="GO" id="GO:0046872">
    <property type="term" value="F:metal ion binding"/>
    <property type="evidence" value="ECO:0007669"/>
    <property type="project" value="UniProtKB-KW"/>
</dbReference>
<evidence type="ECO:0000256" key="14">
    <source>
        <dbReference type="ARBA" id="ARBA00055000"/>
    </source>
</evidence>
<dbReference type="AlphaFoldDB" id="A0A1B7XPW6"/>
<dbReference type="PANTHER" id="PTHR43105:SF14">
    <property type="entry name" value="FORMATE DEHYDROGENASE H"/>
    <property type="match status" value="1"/>
</dbReference>
<evidence type="ECO:0000259" key="17">
    <source>
        <dbReference type="Pfam" id="PF01568"/>
    </source>
</evidence>
<dbReference type="STRING" id="1560234.SP90_00405"/>
<dbReference type="InterPro" id="IPR009010">
    <property type="entry name" value="Asp_de-COase-like_dom_sf"/>
</dbReference>
<dbReference type="InterPro" id="IPR006655">
    <property type="entry name" value="Mopterin_OxRdtase_prok_CS"/>
</dbReference>
<keyword evidence="19" id="KW-1185">Reference proteome</keyword>